<evidence type="ECO:0000256" key="2">
    <source>
        <dbReference type="PROSITE-ProRule" id="PRU00335"/>
    </source>
</evidence>
<dbReference type="Gene3D" id="1.10.357.10">
    <property type="entry name" value="Tetracycline Repressor, domain 2"/>
    <property type="match status" value="1"/>
</dbReference>
<keyword evidence="6" id="KW-1185">Reference proteome</keyword>
<evidence type="ECO:0000259" key="4">
    <source>
        <dbReference type="PROSITE" id="PS50977"/>
    </source>
</evidence>
<reference evidence="6" key="1">
    <citation type="journal article" date="2016" name="Genome Announc.">
        <title>Draft Genome Sequences of Five Rapidly Growing Mycobacterium Species, M. thermoresistibile, M. fortuitum subsp. acetamidolyticum, M. canariasense, M. brisbanense, and M. novocastrense.</title>
        <authorList>
            <person name="Katahira K."/>
            <person name="Ogura Y."/>
            <person name="Gotoh Y."/>
            <person name="Hayashi T."/>
        </authorList>
    </citation>
    <scope>NUCLEOTIDE SEQUENCE [LARGE SCALE GENOMIC DNA]</scope>
    <source>
        <strain evidence="6">JCM15654</strain>
    </source>
</reference>
<accession>A0A117I8D0</accession>
<dbReference type="Pfam" id="PF00440">
    <property type="entry name" value="TetR_N"/>
    <property type="match status" value="1"/>
</dbReference>
<dbReference type="InterPro" id="IPR001647">
    <property type="entry name" value="HTH_TetR"/>
</dbReference>
<dbReference type="SUPFAM" id="SSF48498">
    <property type="entry name" value="Tetracyclin repressor-like, C-terminal domain"/>
    <property type="match status" value="1"/>
</dbReference>
<sequence length="214" mass="23182">MGYGSGRAQRRRKPGRPVGADAAQTRARIVRAGREIITEYGYGAATFQAIARRTELSRPTLNYYFADWDDLYGELVHEAHSVLVDCIEQAKQHELPVNRLRAFVTAVLEVGHRDSSFVAFLVSVRLEAERNPALPTATVTATRAFLFSVVGDAVARRDLPADTDATAIVELLHAILCGVGVWVGVDAPCDYVSVARQLDAVLDSGLLGGNSQAC</sequence>
<dbReference type="AlphaFoldDB" id="A0A117I8D0"/>
<dbReference type="SUPFAM" id="SSF46689">
    <property type="entry name" value="Homeodomain-like"/>
    <property type="match status" value="1"/>
</dbReference>
<evidence type="ECO:0000313" key="5">
    <source>
        <dbReference type="EMBL" id="GAS93017.1"/>
    </source>
</evidence>
<dbReference type="GO" id="GO:0003700">
    <property type="term" value="F:DNA-binding transcription factor activity"/>
    <property type="evidence" value="ECO:0007669"/>
    <property type="project" value="TreeGrafter"/>
</dbReference>
<dbReference type="PROSITE" id="PS50977">
    <property type="entry name" value="HTH_TETR_2"/>
    <property type="match status" value="1"/>
</dbReference>
<organism evidence="5 6">
    <name type="scientific">Mycolicibacterium brisbanense</name>
    <dbReference type="NCBI Taxonomy" id="146020"/>
    <lineage>
        <taxon>Bacteria</taxon>
        <taxon>Bacillati</taxon>
        <taxon>Actinomycetota</taxon>
        <taxon>Actinomycetes</taxon>
        <taxon>Mycobacteriales</taxon>
        <taxon>Mycobacteriaceae</taxon>
        <taxon>Mycolicibacterium</taxon>
    </lineage>
</organism>
<dbReference type="STRING" id="146020.RMCB_7113"/>
<feature type="region of interest" description="Disordered" evidence="3">
    <location>
        <begin position="1"/>
        <end position="22"/>
    </location>
</feature>
<dbReference type="InterPro" id="IPR050109">
    <property type="entry name" value="HTH-type_TetR-like_transc_reg"/>
</dbReference>
<protein>
    <submittedName>
        <fullName evidence="5">Transcriptional regulatory protein</fullName>
    </submittedName>
</protein>
<comment type="caution">
    <text evidence="5">The sequence shown here is derived from an EMBL/GenBank/DDBJ whole genome shotgun (WGS) entry which is preliminary data.</text>
</comment>
<reference evidence="6" key="2">
    <citation type="submission" date="2016-02" db="EMBL/GenBank/DDBJ databases">
        <title>Draft genome sequence of five rapidly growing Mycobacterium species.</title>
        <authorList>
            <person name="Katahira K."/>
            <person name="Gotou Y."/>
            <person name="Iida K."/>
            <person name="Ogura Y."/>
            <person name="Hayashi T."/>
        </authorList>
    </citation>
    <scope>NUCLEOTIDE SEQUENCE [LARGE SCALE GENOMIC DNA]</scope>
    <source>
        <strain evidence="6">JCM15654</strain>
    </source>
</reference>
<feature type="domain" description="HTH tetR-type" evidence="4">
    <location>
        <begin position="23"/>
        <end position="83"/>
    </location>
</feature>
<name>A0A117I8D0_9MYCO</name>
<dbReference type="PANTHER" id="PTHR30055:SF226">
    <property type="entry name" value="HTH-TYPE TRANSCRIPTIONAL REGULATOR PKSA"/>
    <property type="match status" value="1"/>
</dbReference>
<dbReference type="RefSeq" id="WP_062832529.1">
    <property type="nucleotide sequence ID" value="NZ_BCSX01000068.1"/>
</dbReference>
<dbReference type="InterPro" id="IPR009057">
    <property type="entry name" value="Homeodomain-like_sf"/>
</dbReference>
<keyword evidence="1 2" id="KW-0238">DNA-binding</keyword>
<dbReference type="PANTHER" id="PTHR30055">
    <property type="entry name" value="HTH-TYPE TRANSCRIPTIONAL REGULATOR RUTR"/>
    <property type="match status" value="1"/>
</dbReference>
<dbReference type="OrthoDB" id="5179150at2"/>
<dbReference type="InterPro" id="IPR036271">
    <property type="entry name" value="Tet_transcr_reg_TetR-rel_C_sf"/>
</dbReference>
<evidence type="ECO:0000313" key="6">
    <source>
        <dbReference type="Proteomes" id="UP000069620"/>
    </source>
</evidence>
<dbReference type="EMBL" id="BCSX01000068">
    <property type="protein sequence ID" value="GAS93017.1"/>
    <property type="molecule type" value="Genomic_DNA"/>
</dbReference>
<dbReference type="GO" id="GO:0000976">
    <property type="term" value="F:transcription cis-regulatory region binding"/>
    <property type="evidence" value="ECO:0007669"/>
    <property type="project" value="TreeGrafter"/>
</dbReference>
<evidence type="ECO:0000256" key="1">
    <source>
        <dbReference type="ARBA" id="ARBA00023125"/>
    </source>
</evidence>
<feature type="DNA-binding region" description="H-T-H motif" evidence="2">
    <location>
        <begin position="46"/>
        <end position="65"/>
    </location>
</feature>
<evidence type="ECO:0000256" key="3">
    <source>
        <dbReference type="SAM" id="MobiDB-lite"/>
    </source>
</evidence>
<dbReference type="Proteomes" id="UP000069620">
    <property type="component" value="Unassembled WGS sequence"/>
</dbReference>
<gene>
    <name evidence="5" type="ORF">RMCB_7113</name>
</gene>
<proteinExistence type="predicted"/>